<keyword evidence="3" id="KW-1185">Reference proteome</keyword>
<evidence type="ECO:0000313" key="2">
    <source>
        <dbReference type="EMBL" id="EDW51781.1"/>
    </source>
</evidence>
<gene>
    <name evidence="2" type="primary">Dsec\GM15818</name>
    <name evidence="2" type="ORF">Dsec_GM15818</name>
</gene>
<feature type="non-terminal residue" evidence="2">
    <location>
        <position position="1"/>
    </location>
</feature>
<dbReference type="HOGENOM" id="CLU_476731_0_0_1"/>
<reference evidence="2 3" key="1">
    <citation type="journal article" date="2007" name="Nature">
        <title>Evolution of genes and genomes on the Drosophila phylogeny.</title>
        <authorList>
            <consortium name="Drosophila 12 Genomes Consortium"/>
            <person name="Clark A.G."/>
            <person name="Eisen M.B."/>
            <person name="Smith D.R."/>
            <person name="Bergman C.M."/>
            <person name="Oliver B."/>
            <person name="Markow T.A."/>
            <person name="Kaufman T.C."/>
            <person name="Kellis M."/>
            <person name="Gelbart W."/>
            <person name="Iyer V.N."/>
            <person name="Pollard D.A."/>
            <person name="Sackton T.B."/>
            <person name="Larracuente A.M."/>
            <person name="Singh N.D."/>
            <person name="Abad J.P."/>
            <person name="Abt D.N."/>
            <person name="Adryan B."/>
            <person name="Aguade M."/>
            <person name="Akashi H."/>
            <person name="Anderson W.W."/>
            <person name="Aquadro C.F."/>
            <person name="Ardell D.H."/>
            <person name="Arguello R."/>
            <person name="Artieri C.G."/>
            <person name="Barbash D.A."/>
            <person name="Barker D."/>
            <person name="Barsanti P."/>
            <person name="Batterham P."/>
            <person name="Batzoglou S."/>
            <person name="Begun D."/>
            <person name="Bhutkar A."/>
            <person name="Blanco E."/>
            <person name="Bosak S.A."/>
            <person name="Bradley R.K."/>
            <person name="Brand A.D."/>
            <person name="Brent M.R."/>
            <person name="Brooks A.N."/>
            <person name="Brown R.H."/>
            <person name="Butlin R.K."/>
            <person name="Caggese C."/>
            <person name="Calvi B.R."/>
            <person name="Bernardo de Carvalho A."/>
            <person name="Caspi A."/>
            <person name="Castrezana S."/>
            <person name="Celniker S.E."/>
            <person name="Chang J.L."/>
            <person name="Chapple C."/>
            <person name="Chatterji S."/>
            <person name="Chinwalla A."/>
            <person name="Civetta A."/>
            <person name="Clifton S.W."/>
            <person name="Comeron J.M."/>
            <person name="Costello J.C."/>
            <person name="Coyne J.A."/>
            <person name="Daub J."/>
            <person name="David R.G."/>
            <person name="Delcher A.L."/>
            <person name="Delehaunty K."/>
            <person name="Do C.B."/>
            <person name="Ebling H."/>
            <person name="Edwards K."/>
            <person name="Eickbush T."/>
            <person name="Evans J.D."/>
            <person name="Filipski A."/>
            <person name="Findeiss S."/>
            <person name="Freyhult E."/>
            <person name="Fulton L."/>
            <person name="Fulton R."/>
            <person name="Garcia A.C."/>
            <person name="Gardiner A."/>
            <person name="Garfield D.A."/>
            <person name="Garvin B.E."/>
            <person name="Gibson G."/>
            <person name="Gilbert D."/>
            <person name="Gnerre S."/>
            <person name="Godfrey J."/>
            <person name="Good R."/>
            <person name="Gotea V."/>
            <person name="Gravely B."/>
            <person name="Greenberg A.J."/>
            <person name="Griffiths-Jones S."/>
            <person name="Gross S."/>
            <person name="Guigo R."/>
            <person name="Gustafson E.A."/>
            <person name="Haerty W."/>
            <person name="Hahn M.W."/>
            <person name="Halligan D.L."/>
            <person name="Halpern A.L."/>
            <person name="Halter G.M."/>
            <person name="Han M.V."/>
            <person name="Heger A."/>
            <person name="Hillier L."/>
            <person name="Hinrichs A.S."/>
            <person name="Holmes I."/>
            <person name="Hoskins R.A."/>
            <person name="Hubisz M.J."/>
            <person name="Hultmark D."/>
            <person name="Huntley M.A."/>
            <person name="Jaffe D.B."/>
            <person name="Jagadeeshan S."/>
            <person name="Jeck W.R."/>
            <person name="Johnson J."/>
            <person name="Jones C.D."/>
            <person name="Jordan W.C."/>
            <person name="Karpen G.H."/>
            <person name="Kataoka E."/>
            <person name="Keightley P.D."/>
            <person name="Kheradpour P."/>
            <person name="Kirkness E.F."/>
            <person name="Koerich L.B."/>
            <person name="Kristiansen K."/>
            <person name="Kudrna D."/>
            <person name="Kulathinal R.J."/>
            <person name="Kumar S."/>
            <person name="Kwok R."/>
            <person name="Lander E."/>
            <person name="Langley C.H."/>
            <person name="Lapoint R."/>
            <person name="Lazzaro B.P."/>
            <person name="Lee S.J."/>
            <person name="Levesque L."/>
            <person name="Li R."/>
            <person name="Lin C.F."/>
            <person name="Lin M.F."/>
            <person name="Lindblad-Toh K."/>
            <person name="Llopart A."/>
            <person name="Long M."/>
            <person name="Low L."/>
            <person name="Lozovsky E."/>
            <person name="Lu J."/>
            <person name="Luo M."/>
            <person name="Machado C.A."/>
            <person name="Makalowski W."/>
            <person name="Marzo M."/>
            <person name="Matsuda M."/>
            <person name="Matzkin L."/>
            <person name="McAllister B."/>
            <person name="McBride C.S."/>
            <person name="McKernan B."/>
            <person name="McKernan K."/>
            <person name="Mendez-Lago M."/>
            <person name="Minx P."/>
            <person name="Mollenhauer M.U."/>
            <person name="Montooth K."/>
            <person name="Mount S.M."/>
            <person name="Mu X."/>
            <person name="Myers E."/>
            <person name="Negre B."/>
            <person name="Newfeld S."/>
            <person name="Nielsen R."/>
            <person name="Noor M.A."/>
            <person name="O'Grady P."/>
            <person name="Pachter L."/>
            <person name="Papaceit M."/>
            <person name="Parisi M.J."/>
            <person name="Parisi M."/>
            <person name="Parts L."/>
            <person name="Pedersen J.S."/>
            <person name="Pesole G."/>
            <person name="Phillippy A.M."/>
            <person name="Ponting C.P."/>
            <person name="Pop M."/>
            <person name="Porcelli D."/>
            <person name="Powell J.R."/>
            <person name="Prohaska S."/>
            <person name="Pruitt K."/>
            <person name="Puig M."/>
            <person name="Quesneville H."/>
            <person name="Ram K.R."/>
            <person name="Rand D."/>
            <person name="Rasmussen M.D."/>
            <person name="Reed L.K."/>
            <person name="Reenan R."/>
            <person name="Reily A."/>
            <person name="Remington K.A."/>
            <person name="Rieger T.T."/>
            <person name="Ritchie M.G."/>
            <person name="Robin C."/>
            <person name="Rogers Y.H."/>
            <person name="Rohde C."/>
            <person name="Rozas J."/>
            <person name="Rubenfield M.J."/>
            <person name="Ruiz A."/>
            <person name="Russo S."/>
            <person name="Salzberg S.L."/>
            <person name="Sanchez-Gracia A."/>
            <person name="Saranga D.J."/>
            <person name="Sato H."/>
            <person name="Schaeffer S.W."/>
            <person name="Schatz M.C."/>
            <person name="Schlenke T."/>
            <person name="Schwartz R."/>
            <person name="Segarra C."/>
            <person name="Singh R.S."/>
            <person name="Sirot L."/>
            <person name="Sirota M."/>
            <person name="Sisneros N.B."/>
            <person name="Smith C.D."/>
            <person name="Smith T.F."/>
            <person name="Spieth J."/>
            <person name="Stage D.E."/>
            <person name="Stark A."/>
            <person name="Stephan W."/>
            <person name="Strausberg R.L."/>
            <person name="Strempel S."/>
            <person name="Sturgill D."/>
            <person name="Sutton G."/>
            <person name="Sutton G.G."/>
            <person name="Tao W."/>
            <person name="Teichmann S."/>
            <person name="Tobari Y.N."/>
            <person name="Tomimura Y."/>
            <person name="Tsolas J.M."/>
            <person name="Valente V.L."/>
            <person name="Venter E."/>
            <person name="Venter J.C."/>
            <person name="Vicario S."/>
            <person name="Vieira F.G."/>
            <person name="Vilella A.J."/>
            <person name="Villasante A."/>
            <person name="Walenz B."/>
            <person name="Wang J."/>
            <person name="Wasserman M."/>
            <person name="Watts T."/>
            <person name="Wilson D."/>
            <person name="Wilson R.K."/>
            <person name="Wing R.A."/>
            <person name="Wolfner M.F."/>
            <person name="Wong A."/>
            <person name="Wong G.K."/>
            <person name="Wu C.I."/>
            <person name="Wu G."/>
            <person name="Yamamoto D."/>
            <person name="Yang H.P."/>
            <person name="Yang S.P."/>
            <person name="Yorke J.A."/>
            <person name="Yoshida K."/>
            <person name="Zdobnov E."/>
            <person name="Zhang P."/>
            <person name="Zhang Y."/>
            <person name="Zimin A.V."/>
            <person name="Baldwin J."/>
            <person name="Abdouelleil A."/>
            <person name="Abdulkadir J."/>
            <person name="Abebe A."/>
            <person name="Abera B."/>
            <person name="Abreu J."/>
            <person name="Acer S.C."/>
            <person name="Aftuck L."/>
            <person name="Alexander A."/>
            <person name="An P."/>
            <person name="Anderson E."/>
            <person name="Anderson S."/>
            <person name="Arachi H."/>
            <person name="Azer M."/>
            <person name="Bachantsang P."/>
            <person name="Barry A."/>
            <person name="Bayul T."/>
            <person name="Berlin A."/>
            <person name="Bessette D."/>
            <person name="Bloom T."/>
            <person name="Blye J."/>
            <person name="Boguslavskiy L."/>
            <person name="Bonnet C."/>
            <person name="Boukhgalter B."/>
            <person name="Bourzgui I."/>
            <person name="Brown A."/>
            <person name="Cahill P."/>
            <person name="Channer S."/>
            <person name="Cheshatsang Y."/>
            <person name="Chuda L."/>
            <person name="Citroen M."/>
            <person name="Collymore A."/>
            <person name="Cooke P."/>
            <person name="Costello M."/>
            <person name="D'Aco K."/>
            <person name="Daza R."/>
            <person name="De Haan G."/>
            <person name="DeGray S."/>
            <person name="DeMaso C."/>
            <person name="Dhargay N."/>
            <person name="Dooley K."/>
            <person name="Dooley E."/>
            <person name="Doricent M."/>
            <person name="Dorje P."/>
            <person name="Dorjee K."/>
            <person name="Dupes A."/>
            <person name="Elong R."/>
            <person name="Falk J."/>
            <person name="Farina A."/>
            <person name="Faro S."/>
            <person name="Ferguson D."/>
            <person name="Fisher S."/>
            <person name="Foley C.D."/>
            <person name="Franke A."/>
            <person name="Friedrich D."/>
            <person name="Gadbois L."/>
            <person name="Gearin G."/>
            <person name="Gearin C.R."/>
            <person name="Giannoukos G."/>
            <person name="Goode T."/>
            <person name="Graham J."/>
            <person name="Grandbois E."/>
            <person name="Grewal S."/>
            <person name="Gyaltsen K."/>
            <person name="Hafez N."/>
            <person name="Hagos B."/>
            <person name="Hall J."/>
            <person name="Henson C."/>
            <person name="Hollinger A."/>
            <person name="Honan T."/>
            <person name="Huard M.D."/>
            <person name="Hughes L."/>
            <person name="Hurhula B."/>
            <person name="Husby M.E."/>
            <person name="Kamat A."/>
            <person name="Kanga B."/>
            <person name="Kashin S."/>
            <person name="Khazanovich D."/>
            <person name="Kisner P."/>
            <person name="Lance K."/>
            <person name="Lara M."/>
            <person name="Lee W."/>
            <person name="Lennon N."/>
            <person name="Letendre F."/>
            <person name="LeVine R."/>
            <person name="Lipovsky A."/>
            <person name="Liu X."/>
            <person name="Liu J."/>
            <person name="Liu S."/>
            <person name="Lokyitsang T."/>
            <person name="Lokyitsang Y."/>
            <person name="Lubonja R."/>
            <person name="Lui A."/>
            <person name="MacDonald P."/>
            <person name="Magnisalis V."/>
            <person name="Maru K."/>
            <person name="Matthews C."/>
            <person name="McCusker W."/>
            <person name="McDonough S."/>
            <person name="Mehta T."/>
            <person name="Meldrim J."/>
            <person name="Meneus L."/>
            <person name="Mihai O."/>
            <person name="Mihalev A."/>
            <person name="Mihova T."/>
            <person name="Mittelman R."/>
            <person name="Mlenga V."/>
            <person name="Montmayeur A."/>
            <person name="Mulrain L."/>
            <person name="Navidi A."/>
            <person name="Naylor J."/>
            <person name="Negash T."/>
            <person name="Nguyen T."/>
            <person name="Nguyen N."/>
            <person name="Nicol R."/>
            <person name="Norbu C."/>
            <person name="Norbu N."/>
            <person name="Novod N."/>
            <person name="O'Neill B."/>
            <person name="Osman S."/>
            <person name="Markiewicz E."/>
            <person name="Oyono O.L."/>
            <person name="Patti C."/>
            <person name="Phunkhang P."/>
            <person name="Pierre F."/>
            <person name="Priest M."/>
            <person name="Raghuraman S."/>
            <person name="Rege F."/>
            <person name="Reyes R."/>
            <person name="Rise C."/>
            <person name="Rogov P."/>
            <person name="Ross K."/>
            <person name="Ryan E."/>
            <person name="Settipalli S."/>
            <person name="Shea T."/>
            <person name="Sherpa N."/>
            <person name="Shi L."/>
            <person name="Shih D."/>
            <person name="Sparrow T."/>
            <person name="Spaulding J."/>
            <person name="Stalker J."/>
            <person name="Stange-Thomann N."/>
            <person name="Stavropoulos S."/>
            <person name="Stone C."/>
            <person name="Strader C."/>
            <person name="Tesfaye S."/>
            <person name="Thomson T."/>
            <person name="Thoulutsang Y."/>
            <person name="Thoulutsang D."/>
            <person name="Topham K."/>
            <person name="Topping I."/>
            <person name="Tsamla T."/>
            <person name="Vassiliev H."/>
            <person name="Vo A."/>
            <person name="Wangchuk T."/>
            <person name="Wangdi T."/>
            <person name="Weiand M."/>
            <person name="Wilkinson J."/>
            <person name="Wilson A."/>
            <person name="Yadav S."/>
            <person name="Young G."/>
            <person name="Yu Q."/>
            <person name="Zembek L."/>
            <person name="Zhong D."/>
            <person name="Zimmer A."/>
            <person name="Zwirko Z."/>
            <person name="Jaffe D.B."/>
            <person name="Alvarez P."/>
            <person name="Brockman W."/>
            <person name="Butler J."/>
            <person name="Chin C."/>
            <person name="Gnerre S."/>
            <person name="Grabherr M."/>
            <person name="Kleber M."/>
            <person name="Mauceli E."/>
            <person name="MacCallum I."/>
        </authorList>
    </citation>
    <scope>NUCLEOTIDE SEQUENCE [LARGE SCALE GENOMIC DNA]</scope>
    <source>
        <strain evidence="3">Rob3c / Tucson 14021-0248.25</strain>
    </source>
</reference>
<organism evidence="3">
    <name type="scientific">Drosophila sechellia</name>
    <name type="common">Fruit fly</name>
    <dbReference type="NCBI Taxonomy" id="7238"/>
    <lineage>
        <taxon>Eukaryota</taxon>
        <taxon>Metazoa</taxon>
        <taxon>Ecdysozoa</taxon>
        <taxon>Arthropoda</taxon>
        <taxon>Hexapoda</taxon>
        <taxon>Insecta</taxon>
        <taxon>Pterygota</taxon>
        <taxon>Neoptera</taxon>
        <taxon>Endopterygota</taxon>
        <taxon>Diptera</taxon>
        <taxon>Brachycera</taxon>
        <taxon>Muscomorpha</taxon>
        <taxon>Ephydroidea</taxon>
        <taxon>Drosophilidae</taxon>
        <taxon>Drosophila</taxon>
        <taxon>Sophophora</taxon>
    </lineage>
</organism>
<evidence type="ECO:0000313" key="3">
    <source>
        <dbReference type="Proteomes" id="UP000001292"/>
    </source>
</evidence>
<feature type="region of interest" description="Disordered" evidence="1">
    <location>
        <begin position="530"/>
        <end position="549"/>
    </location>
</feature>
<accession>B4HXK1</accession>
<feature type="compositionally biased region" description="Polar residues" evidence="1">
    <location>
        <begin position="176"/>
        <end position="191"/>
    </location>
</feature>
<dbReference type="OMA" id="TTWLNCH"/>
<feature type="region of interest" description="Disordered" evidence="1">
    <location>
        <begin position="168"/>
        <end position="195"/>
    </location>
</feature>
<sequence>IIANETIRNRKEVKGQTIKKTPTCNVSHGLGRRQSLTGVSQKVKNVKNYKLSEEGATTWLNCHSQTIGVQKKHITDLGIDINNFFEGPVMKNRPKPLTPKNNISDTRYESKLRNDTNDPGCYNNMVTRQQPNKIFSHDNKVHILLNPEIVKPIDKGILDKLKKLPRRASKSRNCRVQKSNTSHLSKPLYSTTKRRSEIRMSKENHEYDNITLCNFEDIIPRYYLVYNDSVKCYSSDTGSDDTITESSLIDNNDIFTSEEEDDQSRTGYESSISSGDEDQYEFDSHRQLLAEDKDDSDIFLSKEEVYIQGHKASELTSHSKKDERLLPGNYFIVDNDFKNDAQYGEDIKCLDQLFRVVNPTWKVRQAYVTILQIATPCWPHMDASLLTTILLSCDKQLTNQVNHIWMVHKPCVYILQVIRPSRHDSYSSHLHFNMAIRPGEWNNYDDPHPTLVVKMQLSSLLCNEEEESYVIQTQEEMLADSSNHISPMEVNHYKQLMNNIYRRRILLELRNIYVCLTDIYGNCSAHSRIDRQTDNRQRPQSNMSNGPDRITRCQANADWAEDAHQLQSAEGICDPSTPLGCVKICRNQAAKHFHLYLNTKNAEEKTASSVGKRRGSGIWISKRWGEWIVGRGRKRKRVFDYV</sequence>
<dbReference type="AlphaFoldDB" id="B4HXK1"/>
<name>B4HXK1_DROSE</name>
<dbReference type="Proteomes" id="UP000001292">
    <property type="component" value="Unassembled WGS sequence"/>
</dbReference>
<protein>
    <submittedName>
        <fullName evidence="2">GM15818</fullName>
    </submittedName>
</protein>
<evidence type="ECO:0000256" key="1">
    <source>
        <dbReference type="SAM" id="MobiDB-lite"/>
    </source>
</evidence>
<feature type="compositionally biased region" description="Polar residues" evidence="1">
    <location>
        <begin position="265"/>
        <end position="274"/>
    </location>
</feature>
<dbReference type="EMBL" id="CH480818">
    <property type="protein sequence ID" value="EDW51781.1"/>
    <property type="molecule type" value="Genomic_DNA"/>
</dbReference>
<dbReference type="STRING" id="7238.B4HXK1"/>
<feature type="region of interest" description="Disordered" evidence="1">
    <location>
        <begin position="257"/>
        <end position="278"/>
    </location>
</feature>
<proteinExistence type="predicted"/>